<dbReference type="EMBL" id="JBHTMM010000018">
    <property type="protein sequence ID" value="MFD1307481.1"/>
    <property type="molecule type" value="Genomic_DNA"/>
</dbReference>
<protein>
    <submittedName>
        <fullName evidence="1">Transposase</fullName>
    </submittedName>
</protein>
<dbReference type="RefSeq" id="WP_381235239.1">
    <property type="nucleotide sequence ID" value="NZ_JBHSKH010000023.1"/>
</dbReference>
<dbReference type="InterPro" id="IPR009057">
    <property type="entry name" value="Homeodomain-like_sf"/>
</dbReference>
<comment type="caution">
    <text evidence="1">The sequence shown here is derived from an EMBL/GenBank/DDBJ whole genome shotgun (WGS) entry which is preliminary data.</text>
</comment>
<dbReference type="SUPFAM" id="SSF46689">
    <property type="entry name" value="Homeodomain-like"/>
    <property type="match status" value="1"/>
</dbReference>
<evidence type="ECO:0000313" key="2">
    <source>
        <dbReference type="Proteomes" id="UP001597058"/>
    </source>
</evidence>
<name>A0ABW3XEN0_9ACTN</name>
<keyword evidence="2" id="KW-1185">Reference proteome</keyword>
<evidence type="ECO:0000313" key="1">
    <source>
        <dbReference type="EMBL" id="MFD1307481.1"/>
    </source>
</evidence>
<dbReference type="Proteomes" id="UP001597058">
    <property type="component" value="Unassembled WGS sequence"/>
</dbReference>
<dbReference type="Gene3D" id="1.10.10.10">
    <property type="entry name" value="Winged helix-like DNA-binding domain superfamily/Winged helix DNA-binding domain"/>
    <property type="match status" value="1"/>
</dbReference>
<organism evidence="1 2">
    <name type="scientific">Streptomyces kaempferi</name>
    <dbReference type="NCBI Taxonomy" id="333725"/>
    <lineage>
        <taxon>Bacteria</taxon>
        <taxon>Bacillati</taxon>
        <taxon>Actinomycetota</taxon>
        <taxon>Actinomycetes</taxon>
        <taxon>Kitasatosporales</taxon>
        <taxon>Streptomycetaceae</taxon>
        <taxon>Streptomyces</taxon>
    </lineage>
</organism>
<accession>A0ABW3XEN0</accession>
<proteinExistence type="predicted"/>
<sequence length="85" mass="9642">MNTPHPAALRTRALQLLSEGQAAGEVARQLGIPPTTVYRWRRSRTTPSSLTRARTRIQELEEEVLLCRKTIDTMSEVMPPKDVTR</sequence>
<reference evidence="2" key="1">
    <citation type="journal article" date="2019" name="Int. J. Syst. Evol. Microbiol.">
        <title>The Global Catalogue of Microorganisms (GCM) 10K type strain sequencing project: providing services to taxonomists for standard genome sequencing and annotation.</title>
        <authorList>
            <consortium name="The Broad Institute Genomics Platform"/>
            <consortium name="The Broad Institute Genome Sequencing Center for Infectious Disease"/>
            <person name="Wu L."/>
            <person name="Ma J."/>
        </authorList>
    </citation>
    <scope>NUCLEOTIDE SEQUENCE [LARGE SCALE GENOMIC DNA]</scope>
    <source>
        <strain evidence="2">CGMCC 4.7020</strain>
    </source>
</reference>
<gene>
    <name evidence="1" type="ORF">ACFQ5X_16700</name>
</gene>
<dbReference type="InterPro" id="IPR002514">
    <property type="entry name" value="Transposase_8"/>
</dbReference>
<dbReference type="Pfam" id="PF01527">
    <property type="entry name" value="HTH_Tnp_1"/>
    <property type="match status" value="1"/>
</dbReference>
<dbReference type="InterPro" id="IPR036388">
    <property type="entry name" value="WH-like_DNA-bd_sf"/>
</dbReference>